<dbReference type="GO" id="GO:0016020">
    <property type="term" value="C:membrane"/>
    <property type="evidence" value="ECO:0007669"/>
    <property type="project" value="UniProtKB-SubCell"/>
</dbReference>
<keyword evidence="7" id="KW-0325">Glycoprotein</keyword>
<keyword evidence="6" id="KW-0472">Membrane</keyword>
<comment type="subcellular location">
    <subcellularLocation>
        <location evidence="1">Membrane</location>
        <topology evidence="1">Single-pass membrane protein</topology>
    </subcellularLocation>
</comment>
<dbReference type="Proteomes" id="UP001239445">
    <property type="component" value="Unassembled WGS sequence"/>
</dbReference>
<dbReference type="EMBL" id="MU839833">
    <property type="protein sequence ID" value="KAK1755396.1"/>
    <property type="molecule type" value="Genomic_DNA"/>
</dbReference>
<evidence type="ECO:0000256" key="2">
    <source>
        <dbReference type="ARBA" id="ARBA00004685"/>
    </source>
</evidence>
<keyword evidence="10" id="KW-1185">Reference proteome</keyword>
<dbReference type="InterPro" id="IPR021765">
    <property type="entry name" value="UstYa-like"/>
</dbReference>
<reference evidence="9" key="1">
    <citation type="submission" date="2023-06" db="EMBL/GenBank/DDBJ databases">
        <title>Genome-scale phylogeny and comparative genomics of the fungal order Sordariales.</title>
        <authorList>
            <consortium name="Lawrence Berkeley National Laboratory"/>
            <person name="Hensen N."/>
            <person name="Bonometti L."/>
            <person name="Westerberg I."/>
            <person name="Brannstrom I.O."/>
            <person name="Guillou S."/>
            <person name="Cros-Aarteil S."/>
            <person name="Calhoun S."/>
            <person name="Haridas S."/>
            <person name="Kuo A."/>
            <person name="Mondo S."/>
            <person name="Pangilinan J."/>
            <person name="Riley R."/>
            <person name="Labutti K."/>
            <person name="Andreopoulos B."/>
            <person name="Lipzen A."/>
            <person name="Chen C."/>
            <person name="Yanf M."/>
            <person name="Daum C."/>
            <person name="Ng V."/>
            <person name="Clum A."/>
            <person name="Steindorff A."/>
            <person name="Ohm R."/>
            <person name="Martin F."/>
            <person name="Silar P."/>
            <person name="Natvig D."/>
            <person name="Lalanne C."/>
            <person name="Gautier V."/>
            <person name="Ament-Velasquez S.L."/>
            <person name="Kruys A."/>
            <person name="Hutchinson M.I."/>
            <person name="Powell A.J."/>
            <person name="Barry K."/>
            <person name="Miller A.N."/>
            <person name="Grigoriev I.V."/>
            <person name="Debuchy R."/>
            <person name="Gladieux P."/>
            <person name="Thoren M.H."/>
            <person name="Johannesson H."/>
        </authorList>
    </citation>
    <scope>NUCLEOTIDE SEQUENCE</scope>
    <source>
        <strain evidence="9">PSN4</strain>
    </source>
</reference>
<organism evidence="9 10">
    <name type="scientific">Echria macrotheca</name>
    <dbReference type="NCBI Taxonomy" id="438768"/>
    <lineage>
        <taxon>Eukaryota</taxon>
        <taxon>Fungi</taxon>
        <taxon>Dikarya</taxon>
        <taxon>Ascomycota</taxon>
        <taxon>Pezizomycotina</taxon>
        <taxon>Sordariomycetes</taxon>
        <taxon>Sordariomycetidae</taxon>
        <taxon>Sordariales</taxon>
        <taxon>Schizotheciaceae</taxon>
        <taxon>Echria</taxon>
    </lineage>
</organism>
<evidence type="ECO:0000256" key="6">
    <source>
        <dbReference type="ARBA" id="ARBA00023136"/>
    </source>
</evidence>
<gene>
    <name evidence="9" type="ORF">QBC47DRAFT_188879</name>
</gene>
<dbReference type="PANTHER" id="PTHR33365:SF4">
    <property type="entry name" value="CYCLOCHLOROTINE BIOSYNTHESIS PROTEIN O"/>
    <property type="match status" value="1"/>
</dbReference>
<evidence type="ECO:0000313" key="9">
    <source>
        <dbReference type="EMBL" id="KAK1755396.1"/>
    </source>
</evidence>
<keyword evidence="5" id="KW-0843">Virulence</keyword>
<evidence type="ECO:0000256" key="4">
    <source>
        <dbReference type="ARBA" id="ARBA00022989"/>
    </source>
</evidence>
<comment type="similarity">
    <text evidence="8">Belongs to the ustYa family.</text>
</comment>
<evidence type="ECO:0000256" key="3">
    <source>
        <dbReference type="ARBA" id="ARBA00022692"/>
    </source>
</evidence>
<evidence type="ECO:0000256" key="8">
    <source>
        <dbReference type="ARBA" id="ARBA00035112"/>
    </source>
</evidence>
<dbReference type="Pfam" id="PF11807">
    <property type="entry name" value="UstYa"/>
    <property type="match status" value="1"/>
</dbReference>
<feature type="non-terminal residue" evidence="9">
    <location>
        <position position="1"/>
    </location>
</feature>
<dbReference type="AlphaFoldDB" id="A0AAJ0F567"/>
<keyword evidence="4" id="KW-1133">Transmembrane helix</keyword>
<proteinExistence type="inferred from homology"/>
<accession>A0AAJ0F567</accession>
<protein>
    <submittedName>
        <fullName evidence="9">Uncharacterized protein</fullName>
    </submittedName>
</protein>
<comment type="pathway">
    <text evidence="2">Mycotoxin biosynthesis.</text>
</comment>
<evidence type="ECO:0000256" key="1">
    <source>
        <dbReference type="ARBA" id="ARBA00004167"/>
    </source>
</evidence>
<dbReference type="PANTHER" id="PTHR33365">
    <property type="entry name" value="YALI0B05434P"/>
    <property type="match status" value="1"/>
</dbReference>
<dbReference type="GO" id="GO:0043386">
    <property type="term" value="P:mycotoxin biosynthetic process"/>
    <property type="evidence" value="ECO:0007669"/>
    <property type="project" value="InterPro"/>
</dbReference>
<evidence type="ECO:0000313" key="10">
    <source>
        <dbReference type="Proteomes" id="UP001239445"/>
    </source>
</evidence>
<comment type="caution">
    <text evidence="9">The sequence shown here is derived from an EMBL/GenBank/DDBJ whole genome shotgun (WGS) entry which is preliminary data.</text>
</comment>
<evidence type="ECO:0000256" key="7">
    <source>
        <dbReference type="ARBA" id="ARBA00023180"/>
    </source>
</evidence>
<sequence length="214" mass="24458">PVPTLGRNPTFVTTAKKQLSAARKPVLFDALLEFKNNTLYRPVTNPPYVGPPSPEIDAAWKELMGPVTVFLSDDEVDLFPDHQLRFYPEYGLHKAFVTVFHDLHCVNLLRKALSLEYYPELQGYTLPIHLEHCLDSLRLSIMCTGDMTFMPLETSEWGDWEKPITPTVYSCRDYKALRTWSKVRDATNEEGILQRAEKFRQKGAQAAAARNRAD</sequence>
<evidence type="ECO:0000256" key="5">
    <source>
        <dbReference type="ARBA" id="ARBA00023026"/>
    </source>
</evidence>
<keyword evidence="3" id="KW-0812">Transmembrane</keyword>
<name>A0AAJ0F567_9PEZI</name>